<dbReference type="PANTHER" id="PTHR31479">
    <property type="entry name" value="ALPHA/BETA-HYDROLASES SUPERFAMILY PROTEIN"/>
    <property type="match status" value="1"/>
</dbReference>
<dbReference type="RefSeq" id="XP_056694404.1">
    <property type="nucleotide sequence ID" value="XM_056838426.1"/>
</dbReference>
<organism evidence="3 4">
    <name type="scientific">Spinacia oleracea</name>
    <name type="common">Spinach</name>
    <dbReference type="NCBI Taxonomy" id="3562"/>
    <lineage>
        <taxon>Eukaryota</taxon>
        <taxon>Viridiplantae</taxon>
        <taxon>Streptophyta</taxon>
        <taxon>Embryophyta</taxon>
        <taxon>Tracheophyta</taxon>
        <taxon>Spermatophyta</taxon>
        <taxon>Magnoliopsida</taxon>
        <taxon>eudicotyledons</taxon>
        <taxon>Gunneridae</taxon>
        <taxon>Pentapetalae</taxon>
        <taxon>Caryophyllales</taxon>
        <taxon>Chenopodiaceae</taxon>
        <taxon>Chenopodioideae</taxon>
        <taxon>Anserineae</taxon>
        <taxon>Spinacia</taxon>
    </lineage>
</organism>
<reference evidence="4" key="2">
    <citation type="submission" date="2025-08" db="UniProtKB">
        <authorList>
            <consortium name="RefSeq"/>
        </authorList>
    </citation>
    <scope>IDENTIFICATION</scope>
    <source>
        <tissue evidence="4">Leaf</tissue>
    </source>
</reference>
<dbReference type="PANTHER" id="PTHR31479:SF4">
    <property type="entry name" value="FUNGAL LIPASE-LIKE DOMAIN-CONTAINING PROTEIN"/>
    <property type="match status" value="1"/>
</dbReference>
<dbReference type="Proteomes" id="UP000813463">
    <property type="component" value="Chromosome 3"/>
</dbReference>
<protein>
    <submittedName>
        <fullName evidence="4">GDSL esterase/lipase At4g10955-like</fullName>
    </submittedName>
</protein>
<keyword evidence="1" id="KW-0378">Hydrolase</keyword>
<sequence length="361" mass="40959">MKGNNKEDEKETKTSEREIFGICGPLHLNCVDWRIPDQRRSIAASLVQGVYILERDRQEKRLGHKALAPIWWDFFHFQLIQILVDQVDSSTFGAVFEYKHHNPNYYHPMASQTAPPKYVIAFRGTVTKPDTRKRDLHLDIQLALNGITRNSRYQTSLQAVNNIITKVGQGNVWLAGHSLGAAIALQAGKEMAKKGCYIETYLFNPPYTSAPIEKLNNPRLKTGARIATSVVTAGLSLALKGTKNKHTTQQHDPFTVLSSWIPYLFVNPKDPICCEYIGYFEHREKMEGWGIGGIERIATKNSVVGLLSGALGREGEALHLIPSAFVIQNVIVKEQDLKLAHGIHQWWEPHPYWHPKLYKFR</sequence>
<feature type="domain" description="Fungal lipase-type" evidence="2">
    <location>
        <begin position="151"/>
        <end position="195"/>
    </location>
</feature>
<dbReference type="SUPFAM" id="SSF53474">
    <property type="entry name" value="alpha/beta-Hydrolases"/>
    <property type="match status" value="1"/>
</dbReference>
<dbReference type="Pfam" id="PF01764">
    <property type="entry name" value="Lipase_3"/>
    <property type="match status" value="1"/>
</dbReference>
<proteinExistence type="predicted"/>
<evidence type="ECO:0000313" key="3">
    <source>
        <dbReference type="Proteomes" id="UP000813463"/>
    </source>
</evidence>
<name>A0ABM3RFL2_SPIOL</name>
<gene>
    <name evidence="4" type="primary">LOC110783025</name>
</gene>
<reference evidence="3" key="1">
    <citation type="journal article" date="2021" name="Nat. Commun.">
        <title>Genomic analyses provide insights into spinach domestication and the genetic basis of agronomic traits.</title>
        <authorList>
            <person name="Cai X."/>
            <person name="Sun X."/>
            <person name="Xu C."/>
            <person name="Sun H."/>
            <person name="Wang X."/>
            <person name="Ge C."/>
            <person name="Zhang Z."/>
            <person name="Wang Q."/>
            <person name="Fei Z."/>
            <person name="Jiao C."/>
            <person name="Wang Q."/>
        </authorList>
    </citation>
    <scope>NUCLEOTIDE SEQUENCE [LARGE SCALE GENOMIC DNA]</scope>
    <source>
        <strain evidence="3">cv. Varoflay</strain>
    </source>
</reference>
<dbReference type="Gene3D" id="3.40.50.1820">
    <property type="entry name" value="alpha/beta hydrolase"/>
    <property type="match status" value="1"/>
</dbReference>
<evidence type="ECO:0000313" key="4">
    <source>
        <dbReference type="RefSeq" id="XP_056694404.1"/>
    </source>
</evidence>
<evidence type="ECO:0000256" key="1">
    <source>
        <dbReference type="ARBA" id="ARBA00022801"/>
    </source>
</evidence>
<keyword evidence="3" id="KW-1185">Reference proteome</keyword>
<evidence type="ECO:0000259" key="2">
    <source>
        <dbReference type="Pfam" id="PF01764"/>
    </source>
</evidence>
<dbReference type="GeneID" id="110783025"/>
<dbReference type="InterPro" id="IPR002921">
    <property type="entry name" value="Fungal_lipase-type"/>
</dbReference>
<dbReference type="InterPro" id="IPR029058">
    <property type="entry name" value="AB_hydrolase_fold"/>
</dbReference>
<accession>A0ABM3RFL2</accession>